<protein>
    <submittedName>
        <fullName evidence="2">(northern house mosquito) hypothetical protein</fullName>
    </submittedName>
</protein>
<dbReference type="EMBL" id="HBUE01013240">
    <property type="protein sequence ID" value="CAG6449459.1"/>
    <property type="molecule type" value="Transcribed_RNA"/>
</dbReference>
<evidence type="ECO:0000256" key="1">
    <source>
        <dbReference type="SAM" id="MobiDB-lite"/>
    </source>
</evidence>
<dbReference type="EMBL" id="HBUE01156697">
    <property type="protein sequence ID" value="CAG6508124.1"/>
    <property type="molecule type" value="Transcribed_RNA"/>
</dbReference>
<dbReference type="EMBL" id="HBUE01013241">
    <property type="protein sequence ID" value="CAG6449461.1"/>
    <property type="molecule type" value="Transcribed_RNA"/>
</dbReference>
<dbReference type="EMBL" id="HBUE01261810">
    <property type="protein sequence ID" value="CAG6559475.1"/>
    <property type="molecule type" value="Transcribed_RNA"/>
</dbReference>
<evidence type="ECO:0000313" key="2">
    <source>
        <dbReference type="EMBL" id="CAG6508124.1"/>
    </source>
</evidence>
<sequence length="122" mass="13186">MIFTRWPRLSPCLVTNASRRRRFSWAATSRLASASSRWICANFACVYASASGVSGPGSRRNRRRPRSPTAATTASNGWTSVSASIPTRTAILPRTSSRTACTICCTSCSKSTRTTASPPRKP</sequence>
<organism evidence="2">
    <name type="scientific">Culex pipiens</name>
    <name type="common">House mosquito</name>
    <dbReference type="NCBI Taxonomy" id="7175"/>
    <lineage>
        <taxon>Eukaryota</taxon>
        <taxon>Metazoa</taxon>
        <taxon>Ecdysozoa</taxon>
        <taxon>Arthropoda</taxon>
        <taxon>Hexapoda</taxon>
        <taxon>Insecta</taxon>
        <taxon>Pterygota</taxon>
        <taxon>Neoptera</taxon>
        <taxon>Endopterygota</taxon>
        <taxon>Diptera</taxon>
        <taxon>Nematocera</taxon>
        <taxon>Culicoidea</taxon>
        <taxon>Culicidae</taxon>
        <taxon>Culicinae</taxon>
        <taxon>Culicini</taxon>
        <taxon>Culex</taxon>
        <taxon>Culex</taxon>
    </lineage>
</organism>
<name>A0A8D8GIN1_CULPI</name>
<feature type="region of interest" description="Disordered" evidence="1">
    <location>
        <begin position="50"/>
        <end position="81"/>
    </location>
</feature>
<accession>A0A8D8GIN1</accession>
<reference evidence="2" key="1">
    <citation type="submission" date="2021-05" db="EMBL/GenBank/DDBJ databases">
        <authorList>
            <person name="Alioto T."/>
            <person name="Alioto T."/>
            <person name="Gomez Garrido J."/>
        </authorList>
    </citation>
    <scope>NUCLEOTIDE SEQUENCE</scope>
</reference>
<dbReference type="AlphaFoldDB" id="A0A8D8GIN1"/>
<proteinExistence type="predicted"/>